<dbReference type="AlphaFoldDB" id="A0A136IIL0"/>
<dbReference type="EMBL" id="KQ964332">
    <property type="protein sequence ID" value="KXJ84783.1"/>
    <property type="molecule type" value="Genomic_DNA"/>
</dbReference>
<gene>
    <name evidence="1" type="ORF">Micbo1qcDRAFT_210431</name>
</gene>
<organism evidence="1 2">
    <name type="scientific">Microdochium bolleyi</name>
    <dbReference type="NCBI Taxonomy" id="196109"/>
    <lineage>
        <taxon>Eukaryota</taxon>
        <taxon>Fungi</taxon>
        <taxon>Dikarya</taxon>
        <taxon>Ascomycota</taxon>
        <taxon>Pezizomycotina</taxon>
        <taxon>Sordariomycetes</taxon>
        <taxon>Xylariomycetidae</taxon>
        <taxon>Xylariales</taxon>
        <taxon>Microdochiaceae</taxon>
        <taxon>Microdochium</taxon>
    </lineage>
</organism>
<dbReference type="STRING" id="196109.A0A136IIL0"/>
<reference evidence="2" key="1">
    <citation type="submission" date="2016-02" db="EMBL/GenBank/DDBJ databases">
        <title>Draft genome sequence of Microdochium bolleyi, a fungal endophyte of beachgrass.</title>
        <authorList>
            <consortium name="DOE Joint Genome Institute"/>
            <person name="David A.S."/>
            <person name="May G."/>
            <person name="Haridas S."/>
            <person name="Lim J."/>
            <person name="Wang M."/>
            <person name="Labutti K."/>
            <person name="Lipzen A."/>
            <person name="Barry K."/>
            <person name="Grigoriev I.V."/>
        </authorList>
    </citation>
    <scope>NUCLEOTIDE SEQUENCE [LARGE SCALE GENOMIC DNA]</scope>
    <source>
        <strain evidence="2">J235TASD1</strain>
    </source>
</reference>
<dbReference type="InParanoid" id="A0A136IIL0"/>
<keyword evidence="2" id="KW-1185">Reference proteome</keyword>
<dbReference type="OrthoDB" id="4776184at2759"/>
<evidence type="ECO:0000313" key="1">
    <source>
        <dbReference type="EMBL" id="KXJ84783.1"/>
    </source>
</evidence>
<accession>A0A136IIL0</accession>
<evidence type="ECO:0000313" key="2">
    <source>
        <dbReference type="Proteomes" id="UP000070501"/>
    </source>
</evidence>
<name>A0A136IIL0_9PEZI</name>
<evidence type="ECO:0008006" key="3">
    <source>
        <dbReference type="Google" id="ProtNLM"/>
    </source>
</evidence>
<protein>
    <recommendedName>
        <fullName evidence="3">Dynamin stalk domain-containing protein</fullName>
    </recommendedName>
</protein>
<sequence>MIIAELFREQAGPREALALSHVQCQYLIKNLQRIINPAMDAILADLRDKTSQILKQHQELHPITYNHYFTETLQKIRTGSSRCRLPPL</sequence>
<dbReference type="Proteomes" id="UP000070501">
    <property type="component" value="Unassembled WGS sequence"/>
</dbReference>
<proteinExistence type="predicted"/>